<dbReference type="NCBIfam" id="TIGR01640">
    <property type="entry name" value="F_box_assoc_1"/>
    <property type="match status" value="1"/>
</dbReference>
<sequence>MGAANLRLLPEIVEEILALLPQQSIHRFRSVSKSWSYLLVSVEFHKLRSRSSPPEINVQKLLHHYDYKYNPDRSYFYGNESLDFRKGQRHSRSIRDIAVWNPFTGVYRKLPQPEYTSGPDYYGPFVALAYGFGHDSVGDDYKAVTWSSLLVSVEFHKLRSRSSPPEINVQKLLHHYLKTYPDCANPTVPRAELNPGIVVWNPNFTGVYRELPQPEYTSGPDYYGLAPLAYGFGHDSAGDDYKVFLAAYHPYAPIPEEEVQVFSLKTGSWKKVEIHSRYLHLFQEGLRKIQGRRFHMIRAADRDLYLNGALHWESLTREKIIAFDLVEEKFTDGRAPLTEDSPSAAKKLGTQGHRNGGRISVYVLILYRIRRMAEYLMFYLHDEDVPTTTTEILKWDKNLGKSDGDGVDEGVVRVNYYNHSAFTPYREALTSPYPSLVMNHGF</sequence>
<gene>
    <name evidence="2" type="ORF">Tsubulata_023043</name>
</gene>
<dbReference type="Pfam" id="PF00646">
    <property type="entry name" value="F-box"/>
    <property type="match status" value="1"/>
</dbReference>
<dbReference type="InterPro" id="IPR050796">
    <property type="entry name" value="SCF_F-box_component"/>
</dbReference>
<dbReference type="PANTHER" id="PTHR31672">
    <property type="entry name" value="BNACNNG10540D PROTEIN"/>
    <property type="match status" value="1"/>
</dbReference>
<reference evidence="2" key="1">
    <citation type="submission" date="2022-02" db="EMBL/GenBank/DDBJ databases">
        <authorList>
            <person name="Henning P.M."/>
            <person name="McCubbin A.G."/>
            <person name="Shore J.S."/>
        </authorList>
    </citation>
    <scope>NUCLEOTIDE SEQUENCE</scope>
    <source>
        <strain evidence="2">F60SS</strain>
        <tissue evidence="2">Leaves</tissue>
    </source>
</reference>
<dbReference type="InterPro" id="IPR001810">
    <property type="entry name" value="F-box_dom"/>
</dbReference>
<dbReference type="SMART" id="SM00256">
    <property type="entry name" value="FBOX"/>
    <property type="match status" value="1"/>
</dbReference>
<dbReference type="Proteomes" id="UP001141552">
    <property type="component" value="Unassembled WGS sequence"/>
</dbReference>
<dbReference type="SUPFAM" id="SSF81383">
    <property type="entry name" value="F-box domain"/>
    <property type="match status" value="1"/>
</dbReference>
<keyword evidence="3" id="KW-1185">Reference proteome</keyword>
<evidence type="ECO:0000313" key="3">
    <source>
        <dbReference type="Proteomes" id="UP001141552"/>
    </source>
</evidence>
<dbReference type="InterPro" id="IPR017451">
    <property type="entry name" value="F-box-assoc_interact_dom"/>
</dbReference>
<feature type="domain" description="F-box" evidence="1">
    <location>
        <begin position="9"/>
        <end position="48"/>
    </location>
</feature>
<evidence type="ECO:0000259" key="1">
    <source>
        <dbReference type="SMART" id="SM00256"/>
    </source>
</evidence>
<dbReference type="AlphaFoldDB" id="A0A9Q0J2Q3"/>
<name>A0A9Q0J2Q3_9ROSI</name>
<protein>
    <recommendedName>
        <fullName evidence="1">F-box domain-containing protein</fullName>
    </recommendedName>
</protein>
<organism evidence="2 3">
    <name type="scientific">Turnera subulata</name>
    <dbReference type="NCBI Taxonomy" id="218843"/>
    <lineage>
        <taxon>Eukaryota</taxon>
        <taxon>Viridiplantae</taxon>
        <taxon>Streptophyta</taxon>
        <taxon>Embryophyta</taxon>
        <taxon>Tracheophyta</taxon>
        <taxon>Spermatophyta</taxon>
        <taxon>Magnoliopsida</taxon>
        <taxon>eudicotyledons</taxon>
        <taxon>Gunneridae</taxon>
        <taxon>Pentapetalae</taxon>
        <taxon>rosids</taxon>
        <taxon>fabids</taxon>
        <taxon>Malpighiales</taxon>
        <taxon>Passifloraceae</taxon>
        <taxon>Turnera</taxon>
    </lineage>
</organism>
<dbReference type="InterPro" id="IPR036047">
    <property type="entry name" value="F-box-like_dom_sf"/>
</dbReference>
<evidence type="ECO:0000313" key="2">
    <source>
        <dbReference type="EMBL" id="KAJ4826169.1"/>
    </source>
</evidence>
<dbReference type="EMBL" id="JAKUCV010006728">
    <property type="protein sequence ID" value="KAJ4826169.1"/>
    <property type="molecule type" value="Genomic_DNA"/>
</dbReference>
<proteinExistence type="predicted"/>
<reference evidence="2" key="2">
    <citation type="journal article" date="2023" name="Plants (Basel)">
        <title>Annotation of the Turnera subulata (Passifloraceae) Draft Genome Reveals the S-Locus Evolved after the Divergence of Turneroideae from Passifloroideae in a Stepwise Manner.</title>
        <authorList>
            <person name="Henning P.M."/>
            <person name="Roalson E.H."/>
            <person name="Mir W."/>
            <person name="McCubbin A.G."/>
            <person name="Shore J.S."/>
        </authorList>
    </citation>
    <scope>NUCLEOTIDE SEQUENCE</scope>
    <source>
        <strain evidence="2">F60SS</strain>
    </source>
</reference>
<dbReference type="PANTHER" id="PTHR31672:SF13">
    <property type="entry name" value="F-BOX PROTEIN CPR30-LIKE"/>
    <property type="match status" value="1"/>
</dbReference>
<accession>A0A9Q0J2Q3</accession>
<dbReference type="OrthoDB" id="591557at2759"/>
<comment type="caution">
    <text evidence="2">The sequence shown here is derived from an EMBL/GenBank/DDBJ whole genome shotgun (WGS) entry which is preliminary data.</text>
</comment>